<keyword evidence="6 7" id="KW-0472">Membrane</keyword>
<sequence length="126" mass="13931">MASVPPGTIRSYNVQMQNESPFAFTVLNLTNTITNLLLGAVAIMAFIYANLLMSSPKSFVVSQHIYLCVFGYIILMVQGIHSMNINTGWARAFSCNNKRTVHYALQVIGSILGIAGCLRMVSLRWL</sequence>
<evidence type="ECO:0000256" key="4">
    <source>
        <dbReference type="ARBA" id="ARBA00022982"/>
    </source>
</evidence>
<evidence type="ECO:0000256" key="3">
    <source>
        <dbReference type="ARBA" id="ARBA00022692"/>
    </source>
</evidence>
<feature type="transmembrane region" description="Helical" evidence="7">
    <location>
        <begin position="103"/>
        <end position="121"/>
    </location>
</feature>
<dbReference type="Proteomes" id="UP001652582">
    <property type="component" value="Chromosome 20"/>
</dbReference>
<evidence type="ECO:0000256" key="2">
    <source>
        <dbReference type="ARBA" id="ARBA00022448"/>
    </source>
</evidence>
<keyword evidence="3 7" id="KW-0812">Transmembrane</keyword>
<proteinExistence type="predicted"/>
<protein>
    <submittedName>
        <fullName evidence="10">Uncharacterized protein LOC112045152</fullName>
    </submittedName>
</protein>
<keyword evidence="9" id="KW-1185">Reference proteome</keyword>
<evidence type="ECO:0000256" key="5">
    <source>
        <dbReference type="ARBA" id="ARBA00022989"/>
    </source>
</evidence>
<evidence type="ECO:0000256" key="7">
    <source>
        <dbReference type="SAM" id="Phobius"/>
    </source>
</evidence>
<dbReference type="RefSeq" id="XP_052743906.1">
    <property type="nucleotide sequence ID" value="XM_052887946.1"/>
</dbReference>
<keyword evidence="5 7" id="KW-1133">Transmembrane helix</keyword>
<feature type="domain" description="Cytochrome b561" evidence="8">
    <location>
        <begin position="64"/>
        <end position="121"/>
    </location>
</feature>
<reference evidence="10" key="1">
    <citation type="submission" date="2025-08" db="UniProtKB">
        <authorList>
            <consortium name="RefSeq"/>
        </authorList>
    </citation>
    <scope>IDENTIFICATION</scope>
</reference>
<keyword evidence="2" id="KW-0813">Transport</keyword>
<evidence type="ECO:0000259" key="8">
    <source>
        <dbReference type="Pfam" id="PF03188"/>
    </source>
</evidence>
<dbReference type="Pfam" id="PF03188">
    <property type="entry name" value="Cytochrom_B561"/>
    <property type="match status" value="1"/>
</dbReference>
<comment type="subcellular location">
    <subcellularLocation>
        <location evidence="1">Membrane</location>
    </subcellularLocation>
</comment>
<dbReference type="Gene3D" id="1.20.120.1770">
    <property type="match status" value="1"/>
</dbReference>
<accession>A0ABM3LXV3</accession>
<feature type="transmembrane region" description="Helical" evidence="7">
    <location>
        <begin position="33"/>
        <end position="53"/>
    </location>
</feature>
<name>A0ABM3LXV3_BICAN</name>
<evidence type="ECO:0000256" key="6">
    <source>
        <dbReference type="ARBA" id="ARBA00023136"/>
    </source>
</evidence>
<organism evidence="9 10">
    <name type="scientific">Bicyclus anynana</name>
    <name type="common">Squinting bush brown butterfly</name>
    <dbReference type="NCBI Taxonomy" id="110368"/>
    <lineage>
        <taxon>Eukaryota</taxon>
        <taxon>Metazoa</taxon>
        <taxon>Ecdysozoa</taxon>
        <taxon>Arthropoda</taxon>
        <taxon>Hexapoda</taxon>
        <taxon>Insecta</taxon>
        <taxon>Pterygota</taxon>
        <taxon>Neoptera</taxon>
        <taxon>Endopterygota</taxon>
        <taxon>Lepidoptera</taxon>
        <taxon>Glossata</taxon>
        <taxon>Ditrysia</taxon>
        <taxon>Papilionoidea</taxon>
        <taxon>Nymphalidae</taxon>
        <taxon>Satyrinae</taxon>
        <taxon>Satyrini</taxon>
        <taxon>Mycalesina</taxon>
        <taxon>Bicyclus</taxon>
    </lineage>
</organism>
<gene>
    <name evidence="10" type="primary">LOC112045152</name>
</gene>
<evidence type="ECO:0000256" key="1">
    <source>
        <dbReference type="ARBA" id="ARBA00004370"/>
    </source>
</evidence>
<evidence type="ECO:0000313" key="9">
    <source>
        <dbReference type="Proteomes" id="UP001652582"/>
    </source>
</evidence>
<keyword evidence="4" id="KW-0249">Electron transport</keyword>
<dbReference type="GeneID" id="112045152"/>
<dbReference type="InterPro" id="IPR006593">
    <property type="entry name" value="Cyt_b561/ferric_Rdtase_TM"/>
</dbReference>
<feature type="transmembrane region" description="Helical" evidence="7">
    <location>
        <begin position="65"/>
        <end position="83"/>
    </location>
</feature>
<evidence type="ECO:0000313" key="10">
    <source>
        <dbReference type="RefSeq" id="XP_052743906.1"/>
    </source>
</evidence>